<feature type="compositionally biased region" description="Polar residues" evidence="11">
    <location>
        <begin position="479"/>
        <end position="495"/>
    </location>
</feature>
<evidence type="ECO:0000256" key="4">
    <source>
        <dbReference type="ARBA" id="ARBA00022448"/>
    </source>
</evidence>
<accession>F4RJF1</accession>
<feature type="transmembrane region" description="Helical" evidence="12">
    <location>
        <begin position="661"/>
        <end position="678"/>
    </location>
</feature>
<evidence type="ECO:0000256" key="3">
    <source>
        <dbReference type="ARBA" id="ARBA00018691"/>
    </source>
</evidence>
<evidence type="ECO:0000256" key="1">
    <source>
        <dbReference type="ARBA" id="ARBA00004409"/>
    </source>
</evidence>
<keyword evidence="7" id="KW-0333">Golgi apparatus</keyword>
<keyword evidence="4" id="KW-0813">Transport</keyword>
<dbReference type="Pfam" id="PF08172">
    <property type="entry name" value="CASP_C"/>
    <property type="match status" value="1"/>
</dbReference>
<organism evidence="16">
    <name type="scientific">Melampsora larici-populina (strain 98AG31 / pathotype 3-4-7)</name>
    <name type="common">Poplar leaf rust fungus</name>
    <dbReference type="NCBI Taxonomy" id="747676"/>
    <lineage>
        <taxon>Eukaryota</taxon>
        <taxon>Fungi</taxon>
        <taxon>Dikarya</taxon>
        <taxon>Basidiomycota</taxon>
        <taxon>Pucciniomycotina</taxon>
        <taxon>Pucciniomycetes</taxon>
        <taxon>Pucciniales</taxon>
        <taxon>Melampsoraceae</taxon>
        <taxon>Melampsora</taxon>
    </lineage>
</organism>
<evidence type="ECO:0000313" key="15">
    <source>
        <dbReference type="EMBL" id="EGG07301.1"/>
    </source>
</evidence>
<feature type="coiled-coil region" evidence="10">
    <location>
        <begin position="450"/>
        <end position="477"/>
    </location>
</feature>
<proteinExistence type="inferred from homology"/>
<dbReference type="Pfam" id="PF25398">
    <property type="entry name" value="CUX1_N"/>
    <property type="match status" value="1"/>
</dbReference>
<dbReference type="PANTHER" id="PTHR14043:SF2">
    <property type="entry name" value="HOMEOBOX PROTEIN CUT"/>
    <property type="match status" value="1"/>
</dbReference>
<reference evidence="16" key="1">
    <citation type="journal article" date="2011" name="Proc. Natl. Acad. Sci. U.S.A.">
        <title>Obligate biotrophy features unraveled by the genomic analysis of rust fungi.</title>
        <authorList>
            <person name="Duplessis S."/>
            <person name="Cuomo C.A."/>
            <person name="Lin Y.-C."/>
            <person name="Aerts A."/>
            <person name="Tisserant E."/>
            <person name="Veneault-Fourrey C."/>
            <person name="Joly D.L."/>
            <person name="Hacquard S."/>
            <person name="Amselem J."/>
            <person name="Cantarel B.L."/>
            <person name="Chiu R."/>
            <person name="Coutinho P.M."/>
            <person name="Feau N."/>
            <person name="Field M."/>
            <person name="Frey P."/>
            <person name="Gelhaye E."/>
            <person name="Goldberg J."/>
            <person name="Grabherr M.G."/>
            <person name="Kodira C.D."/>
            <person name="Kohler A."/>
            <person name="Kuees U."/>
            <person name="Lindquist E.A."/>
            <person name="Lucas S.M."/>
            <person name="Mago R."/>
            <person name="Mauceli E."/>
            <person name="Morin E."/>
            <person name="Murat C."/>
            <person name="Pangilinan J.L."/>
            <person name="Park R."/>
            <person name="Pearson M."/>
            <person name="Quesneville H."/>
            <person name="Rouhier N."/>
            <person name="Sakthikumar S."/>
            <person name="Salamov A.A."/>
            <person name="Schmutz J."/>
            <person name="Selles B."/>
            <person name="Shapiro H."/>
            <person name="Tanguay P."/>
            <person name="Tuskan G.A."/>
            <person name="Henrissat B."/>
            <person name="Van de Peer Y."/>
            <person name="Rouze P."/>
            <person name="Ellis J.G."/>
            <person name="Dodds P.N."/>
            <person name="Schein J.E."/>
            <person name="Zhong S."/>
            <person name="Hamelin R.C."/>
            <person name="Grigoriev I.V."/>
            <person name="Szabo L.J."/>
            <person name="Martin F."/>
        </authorList>
    </citation>
    <scope>NUCLEOTIDE SEQUENCE [LARGE SCALE GENOMIC DNA]</scope>
    <source>
        <strain evidence="16">98AG31 / pathotype 3-4-7</strain>
    </source>
</reference>
<keyword evidence="8 10" id="KW-0175">Coiled coil</keyword>
<dbReference type="GeneID" id="18928097"/>
<evidence type="ECO:0000313" key="16">
    <source>
        <dbReference type="Proteomes" id="UP000001072"/>
    </source>
</evidence>
<evidence type="ECO:0000256" key="8">
    <source>
        <dbReference type="ARBA" id="ARBA00023054"/>
    </source>
</evidence>
<comment type="similarity">
    <text evidence="2">Belongs to the CASP family.</text>
</comment>
<evidence type="ECO:0000256" key="6">
    <source>
        <dbReference type="ARBA" id="ARBA00022989"/>
    </source>
</evidence>
<evidence type="ECO:0000259" key="14">
    <source>
        <dbReference type="Pfam" id="PF25398"/>
    </source>
</evidence>
<comment type="subcellular location">
    <subcellularLocation>
        <location evidence="1">Golgi apparatus membrane</location>
        <topology evidence="1">Single-pass type IV membrane protein</topology>
    </subcellularLocation>
</comment>
<feature type="domain" description="CASP C-terminal" evidence="13">
    <location>
        <begin position="449"/>
        <end position="681"/>
    </location>
</feature>
<evidence type="ECO:0000256" key="2">
    <source>
        <dbReference type="ARBA" id="ARBA00006415"/>
    </source>
</evidence>
<dbReference type="VEuPathDB" id="FungiDB:MELLADRAFT_43151"/>
<dbReference type="EMBL" id="GL883104">
    <property type="protein sequence ID" value="EGG07301.1"/>
    <property type="molecule type" value="Genomic_DNA"/>
</dbReference>
<feature type="coiled-coil region" evidence="10">
    <location>
        <begin position="125"/>
        <end position="176"/>
    </location>
</feature>
<dbReference type="Proteomes" id="UP000001072">
    <property type="component" value="Unassembled WGS sequence"/>
</dbReference>
<keyword evidence="16" id="KW-1185">Reference proteome</keyword>
<feature type="coiled-coil region" evidence="10">
    <location>
        <begin position="35"/>
        <end position="94"/>
    </location>
</feature>
<feature type="coiled-coil region" evidence="10">
    <location>
        <begin position="246"/>
        <end position="346"/>
    </location>
</feature>
<dbReference type="AlphaFoldDB" id="F4RJF1"/>
<dbReference type="InParanoid" id="F4RJF1"/>
<evidence type="ECO:0000256" key="7">
    <source>
        <dbReference type="ARBA" id="ARBA00023034"/>
    </source>
</evidence>
<keyword evidence="6 12" id="KW-1133">Transmembrane helix</keyword>
<protein>
    <recommendedName>
        <fullName evidence="3">Protein CASP</fullName>
    </recommendedName>
</protein>
<dbReference type="PANTHER" id="PTHR14043">
    <property type="entry name" value="CCAAT DISPLACEMENT PROTEIN-RELATED"/>
    <property type="match status" value="1"/>
</dbReference>
<gene>
    <name evidence="15" type="ORF">MELLADRAFT_43151</name>
</gene>
<evidence type="ECO:0000256" key="9">
    <source>
        <dbReference type="ARBA" id="ARBA00023136"/>
    </source>
</evidence>
<dbReference type="KEGG" id="mlr:MELLADRAFT_43151"/>
<keyword evidence="9 12" id="KW-0472">Membrane</keyword>
<keyword evidence="5 12" id="KW-0812">Transmembrane</keyword>
<dbReference type="OrthoDB" id="10257567at2759"/>
<evidence type="ECO:0000256" key="11">
    <source>
        <dbReference type="SAM" id="MobiDB-lite"/>
    </source>
</evidence>
<name>F4RJF1_MELLP</name>
<dbReference type="FunCoup" id="F4RJF1">
    <property type="interactions" value="122"/>
</dbReference>
<feature type="domain" description="Cux N-terminal" evidence="14">
    <location>
        <begin position="9"/>
        <end position="119"/>
    </location>
</feature>
<evidence type="ECO:0000256" key="10">
    <source>
        <dbReference type="SAM" id="Coils"/>
    </source>
</evidence>
<dbReference type="STRING" id="747676.F4RJF1"/>
<dbReference type="HOGENOM" id="CLU_016758_0_0_1"/>
<evidence type="ECO:0000259" key="13">
    <source>
        <dbReference type="Pfam" id="PF08172"/>
    </source>
</evidence>
<dbReference type="GO" id="GO:0000139">
    <property type="term" value="C:Golgi membrane"/>
    <property type="evidence" value="ECO:0007669"/>
    <property type="project" value="UniProtKB-SubCell"/>
</dbReference>
<dbReference type="eggNOG" id="KOG0963">
    <property type="taxonomic scope" value="Eukaryota"/>
</dbReference>
<feature type="region of interest" description="Disordered" evidence="11">
    <location>
        <begin position="479"/>
        <end position="515"/>
    </location>
</feature>
<sequence>MTSPLSDGTGFSQALAIWRDINLTTLQKTLDASGLEIVENQKDSLMGRKKLAEQTREFKKISDEEKVGAFKGLLKAYQSEIDALTKRSKTSESAFLNIYKLLAEAPDPYPILDAAVDQTVRATEAKLLESELARAKQEISSLKTQLAESEKVDKELQKQVEKTERLESKMEEMVKTQVSSKEAELTAVYGERILNFQQREKDLSKQLDLTKRQLTDLRTSDESNQAKILDDFSRREFETVSRRVEIEMVEADLERSQRRVEEVERRNEKLRAEIEVVRSGSEGQERIRSLESQITELQTEATRLLSTLETQKQIISQTKEEKVQQETEFTKRIKKLEDEISTLRTKTAQYADYDEIKRELEIIKFVEFASLDLEEEDENFGYGDSSPGSSSFNLSIKMPNPNADKANKQKTKSLENLLMGKNRKLQDDLTTLRVMHDELLTTSRKNAIEADNLREELEQTKILNDKLENDLVKIQTSQDTKGFNVDGSTTESSQDSKGKSTAGPTTSGNDMKLSAETSILPIITSQRDRFRQRNSELEEELRKQFDIITSTRNEMKSLQSDNLKLYEKVRYLQSYRDDSVSGSIITGPSGSRLTNNTLPSAVSRKDEELSKYRGIYEEHMNPFEKFRGRERMGALQALNPLDKLVLHVANFVLGNRVARNIFLLYAVILHVLIFMSFSETALTSDHLRQCAAPSVVDMPQVSGDVAG</sequence>
<evidence type="ECO:0000256" key="12">
    <source>
        <dbReference type="SAM" id="Phobius"/>
    </source>
</evidence>
<dbReference type="RefSeq" id="XP_007409208.1">
    <property type="nucleotide sequence ID" value="XM_007409146.1"/>
</dbReference>
<dbReference type="InterPro" id="IPR057476">
    <property type="entry name" value="Cux_N"/>
</dbReference>
<dbReference type="GO" id="GO:0006891">
    <property type="term" value="P:intra-Golgi vesicle-mediated transport"/>
    <property type="evidence" value="ECO:0007669"/>
    <property type="project" value="InterPro"/>
</dbReference>
<evidence type="ECO:0000256" key="5">
    <source>
        <dbReference type="ARBA" id="ARBA00022692"/>
    </source>
</evidence>
<dbReference type="InterPro" id="IPR012955">
    <property type="entry name" value="CASP_C"/>
</dbReference>